<feature type="domain" description="Aminotransferase class I/classII large" evidence="3">
    <location>
        <begin position="92"/>
        <end position="513"/>
    </location>
</feature>
<evidence type="ECO:0000259" key="3">
    <source>
        <dbReference type="Pfam" id="PF00155"/>
    </source>
</evidence>
<dbReference type="PANTHER" id="PTHR43795">
    <property type="entry name" value="BIFUNCTIONAL ASPARTATE AMINOTRANSFERASE AND GLUTAMATE/ASPARTATE-PREPHENATE AMINOTRANSFERASE-RELATED"/>
    <property type="match status" value="1"/>
</dbReference>
<dbReference type="Gene3D" id="3.40.640.10">
    <property type="entry name" value="Type I PLP-dependent aspartate aminotransferase-like (Major domain)"/>
    <property type="match status" value="1"/>
</dbReference>
<proteinExistence type="predicted"/>
<feature type="compositionally biased region" description="Polar residues" evidence="2">
    <location>
        <begin position="1"/>
        <end position="16"/>
    </location>
</feature>
<comment type="caution">
    <text evidence="4">The sequence shown here is derived from an EMBL/GenBank/DDBJ whole genome shotgun (WGS) entry which is preliminary data.</text>
</comment>
<protein>
    <recommendedName>
        <fullName evidence="3">Aminotransferase class I/classII large domain-containing protein</fullName>
    </recommendedName>
</protein>
<accession>A0A8H3TXW6</accession>
<evidence type="ECO:0000256" key="1">
    <source>
        <dbReference type="ARBA" id="ARBA00022898"/>
    </source>
</evidence>
<dbReference type="Proteomes" id="UP000620104">
    <property type="component" value="Unassembled WGS sequence"/>
</dbReference>
<keyword evidence="1" id="KW-0663">Pyridoxal phosphate</keyword>
<dbReference type="InterPro" id="IPR004839">
    <property type="entry name" value="Aminotransferase_I/II_large"/>
</dbReference>
<evidence type="ECO:0000313" key="4">
    <source>
        <dbReference type="EMBL" id="GHJ89117.1"/>
    </source>
</evidence>
<dbReference type="PRINTS" id="PR00753">
    <property type="entry name" value="ACCSYNTHASE"/>
</dbReference>
<gene>
    <name evidence="4" type="ORF">NliqN6_5519</name>
</gene>
<dbReference type="InterPro" id="IPR015421">
    <property type="entry name" value="PyrdxlP-dep_Trfase_major"/>
</dbReference>
<reference evidence="4" key="1">
    <citation type="submission" date="2020-07" db="EMBL/GenBank/DDBJ databases">
        <title>Draft Genome Sequence of a Deep-Sea Yeast, Naganishia (Cryptococcus) liquefaciens strain N6.</title>
        <authorList>
            <person name="Han Y.W."/>
            <person name="Kajitani R."/>
            <person name="Morimoto H."/>
            <person name="Parhat M."/>
            <person name="Tsubouchi H."/>
            <person name="Bakenova O."/>
            <person name="Ogata M."/>
            <person name="Argunhan B."/>
            <person name="Aoki R."/>
            <person name="Kajiwara S."/>
            <person name="Itoh T."/>
            <person name="Iwasaki H."/>
        </authorList>
    </citation>
    <scope>NUCLEOTIDE SEQUENCE</scope>
    <source>
        <strain evidence="4">N6</strain>
    </source>
</reference>
<dbReference type="GO" id="GO:0030170">
    <property type="term" value="F:pyridoxal phosphate binding"/>
    <property type="evidence" value="ECO:0007669"/>
    <property type="project" value="InterPro"/>
</dbReference>
<dbReference type="Gene3D" id="3.90.1150.10">
    <property type="entry name" value="Aspartate Aminotransferase, domain 1"/>
    <property type="match status" value="1"/>
</dbReference>
<evidence type="ECO:0000256" key="2">
    <source>
        <dbReference type="SAM" id="MobiDB-lite"/>
    </source>
</evidence>
<dbReference type="SUPFAM" id="SSF53383">
    <property type="entry name" value="PLP-dependent transferases"/>
    <property type="match status" value="1"/>
</dbReference>
<dbReference type="InterPro" id="IPR015422">
    <property type="entry name" value="PyrdxlP-dep_Trfase_small"/>
</dbReference>
<dbReference type="PANTHER" id="PTHR43795:SF39">
    <property type="entry name" value="AMINOTRANSFERASE CLASS I_CLASSII DOMAIN-CONTAINING PROTEIN"/>
    <property type="match status" value="1"/>
</dbReference>
<dbReference type="Pfam" id="PF00155">
    <property type="entry name" value="Aminotran_1_2"/>
    <property type="match status" value="1"/>
</dbReference>
<dbReference type="AlphaFoldDB" id="A0A8H3TXW6"/>
<dbReference type="CDD" id="cd00609">
    <property type="entry name" value="AAT_like"/>
    <property type="match status" value="1"/>
</dbReference>
<feature type="region of interest" description="Disordered" evidence="2">
    <location>
        <begin position="1"/>
        <end position="30"/>
    </location>
</feature>
<dbReference type="GO" id="GO:0006520">
    <property type="term" value="P:amino acid metabolic process"/>
    <property type="evidence" value="ECO:0007669"/>
    <property type="project" value="TreeGrafter"/>
</dbReference>
<dbReference type="EMBL" id="BLZA01000035">
    <property type="protein sequence ID" value="GHJ89117.1"/>
    <property type="molecule type" value="Genomic_DNA"/>
</dbReference>
<dbReference type="OrthoDB" id="7042322at2759"/>
<dbReference type="InterPro" id="IPR015424">
    <property type="entry name" value="PyrdxlP-dep_Trfase"/>
</dbReference>
<dbReference type="GO" id="GO:0008483">
    <property type="term" value="F:transaminase activity"/>
    <property type="evidence" value="ECO:0007669"/>
    <property type="project" value="TreeGrafter"/>
</dbReference>
<dbReference type="InterPro" id="IPR050478">
    <property type="entry name" value="Ethylene_sulfur-biosynth"/>
</dbReference>
<name>A0A8H3TXW6_9TREE</name>
<sequence>MADPESTTRVVKNPANTADPAKAESEPGTTAQGALSYVGWVDKNAEQTGNPSASGEPVLSVRSTRKEPPNPVMAKLGEMMQNLYRDDNPEGIISLGVAENSLMAKDLAQFYRLAFPKFFREQDLTYGDSMFASQRLTKALVKMYTHYLHPHYPLDKGHLAAGSGVYSTLNHLLHVLVNPGEGILISTPYYLGFDAMCTKRCGGVLVGVPMDIDEDGWETEGDVEKRMERALKECQSKGISVKVIIVTNPGNPIGRTLERETLLAYCRFAEKHNLHLVSDEIYALSVWDNPEIPNAVPYTSILNIDVERELGPTYSKKRLHVLHGMSKDFCSNGLRVGILISQHNPECIRAVMSIALFMKISSAADTLFYAILSSRAPALATDEADPAKICQAIQSACDSTDPLDSVDISDSFGAWFVAENRRRLTDSAAYMTRWFTDRGFRVYPANAGHFLWVDFADRLGWDTWEKELDGFNGLFAERIYIGPGSVFHSCKPGKMRVTFTVPRELMDKGLARLDGYLKSQ</sequence>
<organism evidence="4 5">
    <name type="scientific">Naganishia liquefaciens</name>
    <dbReference type="NCBI Taxonomy" id="104408"/>
    <lineage>
        <taxon>Eukaryota</taxon>
        <taxon>Fungi</taxon>
        <taxon>Dikarya</taxon>
        <taxon>Basidiomycota</taxon>
        <taxon>Agaricomycotina</taxon>
        <taxon>Tremellomycetes</taxon>
        <taxon>Filobasidiales</taxon>
        <taxon>Filobasidiaceae</taxon>
        <taxon>Naganishia</taxon>
    </lineage>
</organism>
<keyword evidence="5" id="KW-1185">Reference proteome</keyword>
<evidence type="ECO:0000313" key="5">
    <source>
        <dbReference type="Proteomes" id="UP000620104"/>
    </source>
</evidence>
<feature type="region of interest" description="Disordered" evidence="2">
    <location>
        <begin position="42"/>
        <end position="69"/>
    </location>
</feature>